<evidence type="ECO:0000313" key="1">
    <source>
        <dbReference type="EMBL" id="NNH73249.1"/>
    </source>
</evidence>
<proteinExistence type="predicted"/>
<feature type="non-terminal residue" evidence="1">
    <location>
        <position position="1"/>
    </location>
</feature>
<dbReference type="EMBL" id="JABELX010000009">
    <property type="protein sequence ID" value="NNH73249.1"/>
    <property type="molecule type" value="Genomic_DNA"/>
</dbReference>
<protein>
    <submittedName>
        <fullName evidence="1">Uncharacterized protein</fullName>
    </submittedName>
</protein>
<accession>A0A849CDM0</accession>
<organism evidence="1 2">
    <name type="scientific">Nocardia uniformis</name>
    <dbReference type="NCBI Taxonomy" id="53432"/>
    <lineage>
        <taxon>Bacteria</taxon>
        <taxon>Bacillati</taxon>
        <taxon>Actinomycetota</taxon>
        <taxon>Actinomycetes</taxon>
        <taxon>Mycobacteriales</taxon>
        <taxon>Nocardiaceae</taxon>
        <taxon>Nocardia</taxon>
    </lineage>
</organism>
<gene>
    <name evidence="1" type="ORF">HLB23_25900</name>
</gene>
<dbReference type="AlphaFoldDB" id="A0A849CDM0"/>
<keyword evidence="2" id="KW-1185">Reference proteome</keyword>
<dbReference type="RefSeq" id="WP_170264285.1">
    <property type="nucleotide sequence ID" value="NZ_JABELX010000009.1"/>
</dbReference>
<evidence type="ECO:0000313" key="2">
    <source>
        <dbReference type="Proteomes" id="UP000586827"/>
    </source>
</evidence>
<comment type="caution">
    <text evidence="1">The sequence shown here is derived from an EMBL/GenBank/DDBJ whole genome shotgun (WGS) entry which is preliminary data.</text>
</comment>
<name>A0A849CDM0_9NOCA</name>
<reference evidence="1 2" key="1">
    <citation type="submission" date="2020-05" db="EMBL/GenBank/DDBJ databases">
        <title>MicrobeNet Type strains.</title>
        <authorList>
            <person name="Nicholson A.C."/>
        </authorList>
    </citation>
    <scope>NUCLEOTIDE SEQUENCE [LARGE SCALE GENOMIC DNA]</scope>
    <source>
        <strain evidence="1 2">JCM 3224</strain>
    </source>
</reference>
<sequence>GADAVDEFERIHAEQPGFLGTLGVDLGQGKQIDINLWETEDQANSALPTIGPVVARTLSPLMAAPSELIGTGQINKGAVAFQQF</sequence>
<dbReference type="Proteomes" id="UP000586827">
    <property type="component" value="Unassembled WGS sequence"/>
</dbReference>